<evidence type="ECO:0000313" key="8">
    <source>
        <dbReference type="Proteomes" id="UP000184010"/>
    </source>
</evidence>
<dbReference type="EMBL" id="FRDN01000005">
    <property type="protein sequence ID" value="SHN66294.1"/>
    <property type="molecule type" value="Genomic_DNA"/>
</dbReference>
<dbReference type="InterPro" id="IPR041569">
    <property type="entry name" value="AAA_lid_3"/>
</dbReference>
<dbReference type="RefSeq" id="WP_072772138.1">
    <property type="nucleotide sequence ID" value="NZ_FRDN01000005.1"/>
</dbReference>
<protein>
    <submittedName>
        <fullName evidence="7">ATPase family associated with various cellular activities (AAA)</fullName>
    </submittedName>
</protein>
<dbReference type="Pfam" id="PF00004">
    <property type="entry name" value="AAA"/>
    <property type="match status" value="1"/>
</dbReference>
<comment type="similarity">
    <text evidence="4">Belongs to the AAA ATPase family.</text>
</comment>
<feature type="transmembrane region" description="Helical" evidence="5">
    <location>
        <begin position="14"/>
        <end position="40"/>
    </location>
</feature>
<reference evidence="8" key="1">
    <citation type="submission" date="2016-12" db="EMBL/GenBank/DDBJ databases">
        <authorList>
            <person name="Varghese N."/>
            <person name="Submissions S."/>
        </authorList>
    </citation>
    <scope>NUCLEOTIDE SEQUENCE [LARGE SCALE GENOMIC DNA]</scope>
    <source>
        <strain evidence="8">DSM 11544</strain>
    </source>
</reference>
<dbReference type="InterPro" id="IPR027417">
    <property type="entry name" value="P-loop_NTPase"/>
</dbReference>
<dbReference type="GO" id="GO:0005524">
    <property type="term" value="F:ATP binding"/>
    <property type="evidence" value="ECO:0007669"/>
    <property type="project" value="UniProtKB-KW"/>
</dbReference>
<dbReference type="PROSITE" id="PS00674">
    <property type="entry name" value="AAA"/>
    <property type="match status" value="1"/>
</dbReference>
<dbReference type="SUPFAM" id="SSF52540">
    <property type="entry name" value="P-loop containing nucleoside triphosphate hydrolases"/>
    <property type="match status" value="1"/>
</dbReference>
<dbReference type="GO" id="GO:0016887">
    <property type="term" value="F:ATP hydrolysis activity"/>
    <property type="evidence" value="ECO:0007669"/>
    <property type="project" value="InterPro"/>
</dbReference>
<sequence>MFDKVFDFFTSEEFIFGTLDLGLAVFTIGIKVIIAVVILYYVSMFLIAISPLAKILTLNPWFLLPYVLLFFQQVREYLALPLWQLILLATVLSYLIYKFAWIPIQRKNPKLMKKIAEEQDNRVSGVQGARAKQAQGDTYEHSNAFSHINQDSKTKKRDLNALDSIVGMEKAKSELRDAIEMPLIYPDKIKKYDLKPASGLILYGPPGTGKTALARAAASYFGAEFFLVNATSLVGEFVGTTEAAVKDVFKKARSKTPSIIFFDEIDAIGAKRDGRNMNRPSDIILNLLLTELDGFEKREGVFVLAATNRLDVLDDALLRPGRFDVKIEITAPNGKERLDLLEFFARKKPLGMDVDLREIAKRTEGLTGAYLEGLTNSAAKRAVRRSIDTGRDEKIMHEDYLIATNDMAMHP</sequence>
<keyword evidence="3" id="KW-0175">Coiled coil</keyword>
<evidence type="ECO:0000256" key="2">
    <source>
        <dbReference type="ARBA" id="ARBA00022840"/>
    </source>
</evidence>
<dbReference type="InterPro" id="IPR000641">
    <property type="entry name" value="CbxX/CfxQ"/>
</dbReference>
<dbReference type="AlphaFoldDB" id="A0A1M7T6E3"/>
<dbReference type="InterPro" id="IPR050168">
    <property type="entry name" value="AAA_ATPase_domain"/>
</dbReference>
<keyword evidence="1 4" id="KW-0547">Nucleotide-binding</keyword>
<dbReference type="PANTHER" id="PTHR23077">
    <property type="entry name" value="AAA-FAMILY ATPASE"/>
    <property type="match status" value="1"/>
</dbReference>
<feature type="domain" description="AAA+ ATPase" evidence="6">
    <location>
        <begin position="196"/>
        <end position="333"/>
    </location>
</feature>
<dbReference type="Pfam" id="PF17862">
    <property type="entry name" value="AAA_lid_3"/>
    <property type="match status" value="1"/>
</dbReference>
<dbReference type="Gene3D" id="3.40.50.300">
    <property type="entry name" value="P-loop containing nucleotide triphosphate hydrolases"/>
    <property type="match status" value="1"/>
</dbReference>
<dbReference type="SMART" id="SM00382">
    <property type="entry name" value="AAA"/>
    <property type="match status" value="1"/>
</dbReference>
<evidence type="ECO:0000256" key="4">
    <source>
        <dbReference type="RuleBase" id="RU003651"/>
    </source>
</evidence>
<dbReference type="FunFam" id="3.40.50.300:FF:001025">
    <property type="entry name" value="ATPase family, AAA domain-containing 2B"/>
    <property type="match status" value="1"/>
</dbReference>
<evidence type="ECO:0000256" key="5">
    <source>
        <dbReference type="SAM" id="Phobius"/>
    </source>
</evidence>
<dbReference type="PRINTS" id="PR00819">
    <property type="entry name" value="CBXCFQXSUPER"/>
</dbReference>
<dbReference type="Gene3D" id="1.10.8.60">
    <property type="match status" value="1"/>
</dbReference>
<keyword evidence="5" id="KW-1133">Transmembrane helix</keyword>
<feature type="transmembrane region" description="Helical" evidence="5">
    <location>
        <begin position="52"/>
        <end position="71"/>
    </location>
</feature>
<accession>A0A1M7T6E3</accession>
<evidence type="ECO:0000313" key="7">
    <source>
        <dbReference type="EMBL" id="SHN66294.1"/>
    </source>
</evidence>
<name>A0A1M7T6E3_9FIRM</name>
<gene>
    <name evidence="7" type="ORF">SAMN02745215_01649</name>
</gene>
<keyword evidence="2 4" id="KW-0067">ATP-binding</keyword>
<feature type="transmembrane region" description="Helical" evidence="5">
    <location>
        <begin position="83"/>
        <end position="104"/>
    </location>
</feature>
<dbReference type="InterPro" id="IPR003593">
    <property type="entry name" value="AAA+_ATPase"/>
</dbReference>
<dbReference type="Proteomes" id="UP000184010">
    <property type="component" value="Unassembled WGS sequence"/>
</dbReference>
<organism evidence="7 8">
    <name type="scientific">Desulfitobacterium chlororespirans DSM 11544</name>
    <dbReference type="NCBI Taxonomy" id="1121395"/>
    <lineage>
        <taxon>Bacteria</taxon>
        <taxon>Bacillati</taxon>
        <taxon>Bacillota</taxon>
        <taxon>Clostridia</taxon>
        <taxon>Eubacteriales</taxon>
        <taxon>Desulfitobacteriaceae</taxon>
        <taxon>Desulfitobacterium</taxon>
    </lineage>
</organism>
<keyword evidence="5" id="KW-0472">Membrane</keyword>
<dbReference type="InterPro" id="IPR003959">
    <property type="entry name" value="ATPase_AAA_core"/>
</dbReference>
<dbReference type="STRING" id="1121395.SAMN02745215_01649"/>
<proteinExistence type="inferred from homology"/>
<evidence type="ECO:0000259" key="6">
    <source>
        <dbReference type="SMART" id="SM00382"/>
    </source>
</evidence>
<evidence type="ECO:0000256" key="1">
    <source>
        <dbReference type="ARBA" id="ARBA00022741"/>
    </source>
</evidence>
<dbReference type="InterPro" id="IPR003960">
    <property type="entry name" value="ATPase_AAA_CS"/>
</dbReference>
<evidence type="ECO:0000256" key="3">
    <source>
        <dbReference type="ARBA" id="ARBA00023054"/>
    </source>
</evidence>
<keyword evidence="8" id="KW-1185">Reference proteome</keyword>
<keyword evidence="5" id="KW-0812">Transmembrane</keyword>